<gene>
    <name evidence="1" type="ORF">HMPREF9446_01485</name>
</gene>
<reference evidence="1 2" key="1">
    <citation type="submission" date="2011-02" db="EMBL/GenBank/DDBJ databases">
        <authorList>
            <person name="Weinstock G."/>
            <person name="Sodergren E."/>
            <person name="Clifton S."/>
            <person name="Fulton L."/>
            <person name="Fulton B."/>
            <person name="Courtney L."/>
            <person name="Fronick C."/>
            <person name="Harrison M."/>
            <person name="Strong C."/>
            <person name="Farmer C."/>
            <person name="Delahaunty K."/>
            <person name="Markovic C."/>
            <person name="Hall O."/>
            <person name="Minx P."/>
            <person name="Tomlinson C."/>
            <person name="Mitreva M."/>
            <person name="Hou S."/>
            <person name="Chen J."/>
            <person name="Wollam A."/>
            <person name="Pepin K.H."/>
            <person name="Johnson M."/>
            <person name="Bhonagiri V."/>
            <person name="Zhang X."/>
            <person name="Suruliraj S."/>
            <person name="Warren W."/>
            <person name="Chinwalla A."/>
            <person name="Mardis E.R."/>
            <person name="Wilson R.K."/>
        </authorList>
    </citation>
    <scope>NUCLEOTIDE SEQUENCE [LARGE SCALE GENOMIC DNA]</scope>
    <source>
        <strain evidence="1 2">YIT 12057</strain>
    </source>
</reference>
<accession>F3PRY2</accession>
<proteinExistence type="predicted"/>
<dbReference type="Proteomes" id="UP000003416">
    <property type="component" value="Unassembled WGS sequence"/>
</dbReference>
<comment type="caution">
    <text evidence="1">The sequence shown here is derived from an EMBL/GenBank/DDBJ whole genome shotgun (WGS) entry which is preliminary data.</text>
</comment>
<evidence type="ECO:0000313" key="1">
    <source>
        <dbReference type="EMBL" id="EGF57973.1"/>
    </source>
</evidence>
<dbReference type="eggNOG" id="ENOG50312T2">
    <property type="taxonomic scope" value="Bacteria"/>
</dbReference>
<dbReference type="HOGENOM" id="CLU_1802196_0_0_10"/>
<dbReference type="AlphaFoldDB" id="F3PRY2"/>
<protein>
    <submittedName>
        <fullName evidence="1">Conserved domain protein</fullName>
    </submittedName>
</protein>
<sequence length="143" mass="16271">MIIAAWCFSKGRNLFMRLERVTIGYPPCRSISVLGWILVPDKECSNFLEKGVLEIYRTGKEDKPLVGRYDTVPVEDEDGDTYALWQFTYNGEQRLFTRTVTGNEGSSVIKCVLAENVTPFCSSGLLPEGVLVIYREQFTVRME</sequence>
<evidence type="ECO:0000313" key="2">
    <source>
        <dbReference type="Proteomes" id="UP000003416"/>
    </source>
</evidence>
<organism evidence="1 2">
    <name type="scientific">Bacteroides fluxus YIT 12057</name>
    <dbReference type="NCBI Taxonomy" id="763034"/>
    <lineage>
        <taxon>Bacteria</taxon>
        <taxon>Pseudomonadati</taxon>
        <taxon>Bacteroidota</taxon>
        <taxon>Bacteroidia</taxon>
        <taxon>Bacteroidales</taxon>
        <taxon>Bacteroidaceae</taxon>
        <taxon>Bacteroides</taxon>
    </lineage>
</organism>
<keyword evidence="2" id="KW-1185">Reference proteome</keyword>
<name>F3PRY2_9BACE</name>
<dbReference type="EMBL" id="AFBN01000026">
    <property type="protein sequence ID" value="EGF57973.1"/>
    <property type="molecule type" value="Genomic_DNA"/>
</dbReference>
<dbReference type="STRING" id="763034.HMPREF9446_01485"/>